<sequence length="125" mass="13896">MQAWMAAQRTDTLYISSITVLEIQRGISQAAQRGDEMQASVFNRWLEDMVLPAFAGRVLPVDHRVARRAAQLPWADARDYRDPLIAATGWVHGATVVTRNVKHFEASGVRLANPWEPLLARSSGG</sequence>
<keyword evidence="4" id="KW-0479">Metal-binding</keyword>
<dbReference type="PANTHER" id="PTHR33653:SF1">
    <property type="entry name" value="RIBONUCLEASE VAPC2"/>
    <property type="match status" value="1"/>
</dbReference>
<comment type="cofactor">
    <cofactor evidence="1">
        <name>Mg(2+)</name>
        <dbReference type="ChEBI" id="CHEBI:18420"/>
    </cofactor>
</comment>
<evidence type="ECO:0000313" key="10">
    <source>
        <dbReference type="Proteomes" id="UP001500975"/>
    </source>
</evidence>
<comment type="similarity">
    <text evidence="7">Belongs to the PINc/VapC protein family.</text>
</comment>
<evidence type="ECO:0000256" key="3">
    <source>
        <dbReference type="ARBA" id="ARBA00022722"/>
    </source>
</evidence>
<dbReference type="Gene3D" id="3.40.50.1010">
    <property type="entry name" value="5'-nuclease"/>
    <property type="match status" value="1"/>
</dbReference>
<protein>
    <recommendedName>
        <fullName evidence="8">PIN domain-containing protein</fullName>
    </recommendedName>
</protein>
<keyword evidence="3" id="KW-0540">Nuclease</keyword>
<evidence type="ECO:0000256" key="2">
    <source>
        <dbReference type="ARBA" id="ARBA00022649"/>
    </source>
</evidence>
<feature type="domain" description="PIN" evidence="8">
    <location>
        <begin position="4"/>
        <end position="102"/>
    </location>
</feature>
<keyword evidence="6" id="KW-0460">Magnesium</keyword>
<keyword evidence="5" id="KW-0378">Hydrolase</keyword>
<keyword evidence="10" id="KW-1185">Reference proteome</keyword>
<dbReference type="SUPFAM" id="SSF88723">
    <property type="entry name" value="PIN domain-like"/>
    <property type="match status" value="1"/>
</dbReference>
<dbReference type="PANTHER" id="PTHR33653">
    <property type="entry name" value="RIBONUCLEASE VAPC2"/>
    <property type="match status" value="1"/>
</dbReference>
<evidence type="ECO:0000256" key="7">
    <source>
        <dbReference type="ARBA" id="ARBA00038093"/>
    </source>
</evidence>
<comment type="caution">
    <text evidence="9">The sequence shown here is derived from an EMBL/GenBank/DDBJ whole genome shotgun (WGS) entry which is preliminary data.</text>
</comment>
<dbReference type="InterPro" id="IPR029060">
    <property type="entry name" value="PIN-like_dom_sf"/>
</dbReference>
<dbReference type="Pfam" id="PF01850">
    <property type="entry name" value="PIN"/>
    <property type="match status" value="1"/>
</dbReference>
<organism evidence="9 10">
    <name type="scientific">Variovorax defluvii</name>
    <dbReference type="NCBI Taxonomy" id="913761"/>
    <lineage>
        <taxon>Bacteria</taxon>
        <taxon>Pseudomonadati</taxon>
        <taxon>Pseudomonadota</taxon>
        <taxon>Betaproteobacteria</taxon>
        <taxon>Burkholderiales</taxon>
        <taxon>Comamonadaceae</taxon>
        <taxon>Variovorax</taxon>
    </lineage>
</organism>
<reference evidence="10" key="1">
    <citation type="journal article" date="2019" name="Int. J. Syst. Evol. Microbiol.">
        <title>The Global Catalogue of Microorganisms (GCM) 10K type strain sequencing project: providing services to taxonomists for standard genome sequencing and annotation.</title>
        <authorList>
            <consortium name="The Broad Institute Genomics Platform"/>
            <consortium name="The Broad Institute Genome Sequencing Center for Infectious Disease"/>
            <person name="Wu L."/>
            <person name="Ma J."/>
        </authorList>
    </citation>
    <scope>NUCLEOTIDE SEQUENCE [LARGE SCALE GENOMIC DNA]</scope>
    <source>
        <strain evidence="10">JCM 17804</strain>
    </source>
</reference>
<dbReference type="Proteomes" id="UP001500975">
    <property type="component" value="Unassembled WGS sequence"/>
</dbReference>
<name>A0ABP8IBC0_9BURK</name>
<evidence type="ECO:0000256" key="5">
    <source>
        <dbReference type="ARBA" id="ARBA00022801"/>
    </source>
</evidence>
<evidence type="ECO:0000256" key="4">
    <source>
        <dbReference type="ARBA" id="ARBA00022723"/>
    </source>
</evidence>
<evidence type="ECO:0000313" key="9">
    <source>
        <dbReference type="EMBL" id="GAA4355305.1"/>
    </source>
</evidence>
<dbReference type="EMBL" id="BAABGJ010000080">
    <property type="protein sequence ID" value="GAA4355305.1"/>
    <property type="molecule type" value="Genomic_DNA"/>
</dbReference>
<dbReference type="CDD" id="cd18746">
    <property type="entry name" value="PIN_VapC4-5_FitB-like"/>
    <property type="match status" value="1"/>
</dbReference>
<accession>A0ABP8IBC0</accession>
<keyword evidence="2" id="KW-1277">Toxin-antitoxin system</keyword>
<proteinExistence type="inferred from homology"/>
<dbReference type="InterPro" id="IPR050556">
    <property type="entry name" value="Type_II_TA_system_RNase"/>
</dbReference>
<evidence type="ECO:0000256" key="1">
    <source>
        <dbReference type="ARBA" id="ARBA00001946"/>
    </source>
</evidence>
<dbReference type="InterPro" id="IPR002716">
    <property type="entry name" value="PIN_dom"/>
</dbReference>
<evidence type="ECO:0000259" key="8">
    <source>
        <dbReference type="Pfam" id="PF01850"/>
    </source>
</evidence>
<gene>
    <name evidence="9" type="ORF">GCM10023165_47300</name>
</gene>
<evidence type="ECO:0000256" key="6">
    <source>
        <dbReference type="ARBA" id="ARBA00022842"/>
    </source>
</evidence>